<name>A0A1V2JQA0_PSEAZ</name>
<proteinExistence type="predicted"/>
<keyword evidence="2" id="KW-1185">Reference proteome</keyword>
<evidence type="ECO:0000313" key="1">
    <source>
        <dbReference type="EMBL" id="ONH46986.1"/>
    </source>
</evidence>
<dbReference type="Proteomes" id="UP000188559">
    <property type="component" value="Unassembled WGS sequence"/>
</dbReference>
<sequence>MYRWFIRRIDAGKLGDLFLPGLFIEPFWIACLAHIKRGIDKDFHIITVANQRSHQGAIMSKRRNKRGQYNQARVSKQLADFTHPSNIFTSPLVGEIQVKS</sequence>
<evidence type="ECO:0000313" key="2">
    <source>
        <dbReference type="Proteomes" id="UP000188559"/>
    </source>
</evidence>
<dbReference type="EMBL" id="MNPV01000002">
    <property type="protein sequence ID" value="ONH46986.1"/>
    <property type="molecule type" value="Genomic_DNA"/>
</dbReference>
<comment type="caution">
    <text evidence="1">The sequence shown here is derived from an EMBL/GenBank/DDBJ whole genome shotgun (WGS) entry which is preliminary data.</text>
</comment>
<organism evidence="1 2">
    <name type="scientific">Pseudomonas azotoformans</name>
    <dbReference type="NCBI Taxonomy" id="47878"/>
    <lineage>
        <taxon>Bacteria</taxon>
        <taxon>Pseudomonadati</taxon>
        <taxon>Pseudomonadota</taxon>
        <taxon>Gammaproteobacteria</taxon>
        <taxon>Pseudomonadales</taxon>
        <taxon>Pseudomonadaceae</taxon>
        <taxon>Pseudomonas</taxon>
    </lineage>
</organism>
<accession>A0A1V2JQA0</accession>
<reference evidence="1 2" key="1">
    <citation type="submission" date="2016-10" db="EMBL/GenBank/DDBJ databases">
        <title>Pseudomonas lactis sp. nov. and Pseudomonas paralactis sp. nov., isolated from bovine raw milk.</title>
        <authorList>
            <person name="Von Neubeck M."/>
            <person name="Huptas C."/>
            <person name="Glueck C."/>
            <person name="Krewinkel M."/>
            <person name="Stoeckel M."/>
            <person name="Stressler T."/>
            <person name="Fischer L."/>
            <person name="Hinrichs J."/>
            <person name="Scherer S."/>
            <person name="Wenning M."/>
        </authorList>
    </citation>
    <scope>NUCLEOTIDE SEQUENCE [LARGE SCALE GENOMIC DNA]</scope>
    <source>
        <strain evidence="1 2">DSM 18862</strain>
    </source>
</reference>
<protein>
    <submittedName>
        <fullName evidence="1">Uncharacterized protein</fullName>
    </submittedName>
</protein>
<gene>
    <name evidence="1" type="ORF">BLL37_08985</name>
</gene>
<dbReference type="AlphaFoldDB" id="A0A1V2JQA0"/>